<feature type="domain" description="B30.2/SPRY" evidence="10">
    <location>
        <begin position="336"/>
        <end position="531"/>
    </location>
</feature>
<dbReference type="InterPro" id="IPR013320">
    <property type="entry name" value="ConA-like_dom_sf"/>
</dbReference>
<dbReference type="Pfam" id="PF13445">
    <property type="entry name" value="zf-RING_UBOX"/>
    <property type="match status" value="1"/>
</dbReference>
<accession>A0A5A9NL33</accession>
<name>A0A5A9NL33_9TELE</name>
<dbReference type="Pfam" id="PF00643">
    <property type="entry name" value="zf-B_box"/>
    <property type="match status" value="1"/>
</dbReference>
<evidence type="ECO:0000313" key="11">
    <source>
        <dbReference type="EMBL" id="KAA0709985.1"/>
    </source>
</evidence>
<keyword evidence="2" id="KW-0479">Metal-binding</keyword>
<dbReference type="InterPro" id="IPR013083">
    <property type="entry name" value="Znf_RING/FYVE/PHD"/>
</dbReference>
<dbReference type="Pfam" id="PF25600">
    <property type="entry name" value="TRIM_CC"/>
    <property type="match status" value="1"/>
</dbReference>
<dbReference type="Gene3D" id="4.10.830.40">
    <property type="match status" value="1"/>
</dbReference>
<dbReference type="Proteomes" id="UP000324632">
    <property type="component" value="Chromosome 16"/>
</dbReference>
<dbReference type="GO" id="GO:0008270">
    <property type="term" value="F:zinc ion binding"/>
    <property type="evidence" value="ECO:0007669"/>
    <property type="project" value="UniProtKB-KW"/>
</dbReference>
<dbReference type="InterPro" id="IPR051051">
    <property type="entry name" value="E3_ubiq-ligase_TRIM/RNF"/>
</dbReference>
<dbReference type="Pfam" id="PF13765">
    <property type="entry name" value="PRY"/>
    <property type="match status" value="1"/>
</dbReference>
<keyword evidence="7" id="KW-0175">Coiled coil</keyword>
<dbReference type="CDD" id="cd19802">
    <property type="entry name" value="Bbox1_TRIM8-like"/>
    <property type="match status" value="1"/>
</dbReference>
<dbReference type="FunFam" id="2.60.120.920:FF:000004">
    <property type="entry name" value="Butyrophilin subfamily 1 member A1"/>
    <property type="match status" value="1"/>
</dbReference>
<dbReference type="SUPFAM" id="SSF57850">
    <property type="entry name" value="RING/U-box"/>
    <property type="match status" value="1"/>
</dbReference>
<keyword evidence="5" id="KW-0391">Immunity</keyword>
<dbReference type="InterPro" id="IPR001870">
    <property type="entry name" value="B30.2/SPRY"/>
</dbReference>
<dbReference type="GO" id="GO:0045087">
    <property type="term" value="P:innate immune response"/>
    <property type="evidence" value="ECO:0007669"/>
    <property type="project" value="UniProtKB-KW"/>
</dbReference>
<dbReference type="Gene3D" id="2.60.120.920">
    <property type="match status" value="1"/>
</dbReference>
<protein>
    <submittedName>
        <fullName evidence="11">Zinc-binding protein A33</fullName>
    </submittedName>
</protein>
<organism evidence="11 12">
    <name type="scientific">Triplophysa tibetana</name>
    <dbReference type="NCBI Taxonomy" id="1572043"/>
    <lineage>
        <taxon>Eukaryota</taxon>
        <taxon>Metazoa</taxon>
        <taxon>Chordata</taxon>
        <taxon>Craniata</taxon>
        <taxon>Vertebrata</taxon>
        <taxon>Euteleostomi</taxon>
        <taxon>Actinopterygii</taxon>
        <taxon>Neopterygii</taxon>
        <taxon>Teleostei</taxon>
        <taxon>Ostariophysi</taxon>
        <taxon>Cypriniformes</taxon>
        <taxon>Nemacheilidae</taxon>
        <taxon>Triplophysa</taxon>
    </lineage>
</organism>
<dbReference type="EMBL" id="SOYY01000016">
    <property type="protein sequence ID" value="KAA0709985.1"/>
    <property type="molecule type" value="Genomic_DNA"/>
</dbReference>
<dbReference type="AlphaFoldDB" id="A0A5A9NL33"/>
<evidence type="ECO:0000256" key="7">
    <source>
        <dbReference type="SAM" id="Coils"/>
    </source>
</evidence>
<dbReference type="SMART" id="SM00184">
    <property type="entry name" value="RING"/>
    <property type="match status" value="1"/>
</dbReference>
<keyword evidence="3 6" id="KW-0863">Zinc-finger</keyword>
<feature type="domain" description="RING-type" evidence="8">
    <location>
        <begin position="15"/>
        <end position="55"/>
    </location>
</feature>
<dbReference type="InterPro" id="IPR001841">
    <property type="entry name" value="Znf_RING"/>
</dbReference>
<dbReference type="SMART" id="SM00589">
    <property type="entry name" value="PRY"/>
    <property type="match status" value="1"/>
</dbReference>
<dbReference type="PANTHER" id="PTHR25465">
    <property type="entry name" value="B-BOX DOMAIN CONTAINING"/>
    <property type="match status" value="1"/>
</dbReference>
<dbReference type="InterPro" id="IPR043136">
    <property type="entry name" value="B30.2/SPRY_sf"/>
</dbReference>
<dbReference type="InterPro" id="IPR006574">
    <property type="entry name" value="PRY"/>
</dbReference>
<evidence type="ECO:0000259" key="10">
    <source>
        <dbReference type="PROSITE" id="PS50188"/>
    </source>
</evidence>
<dbReference type="PROSITE" id="PS50188">
    <property type="entry name" value="B302_SPRY"/>
    <property type="match status" value="1"/>
</dbReference>
<evidence type="ECO:0000256" key="5">
    <source>
        <dbReference type="ARBA" id="ARBA00022859"/>
    </source>
</evidence>
<dbReference type="CDD" id="cd19769">
    <property type="entry name" value="Bbox2_TRIM16-like"/>
    <property type="match status" value="1"/>
</dbReference>
<dbReference type="PROSITE" id="PS50089">
    <property type="entry name" value="ZF_RING_2"/>
    <property type="match status" value="1"/>
</dbReference>
<evidence type="ECO:0000313" key="12">
    <source>
        <dbReference type="Proteomes" id="UP000324632"/>
    </source>
</evidence>
<dbReference type="PRINTS" id="PR01407">
    <property type="entry name" value="BUTYPHLNCDUF"/>
</dbReference>
<reference evidence="11 12" key="1">
    <citation type="journal article" date="2019" name="Mol. Ecol. Resour.">
        <title>Chromosome-level genome assembly of Triplophysa tibetana, a fish adapted to the harsh high-altitude environment of the Tibetan Plateau.</title>
        <authorList>
            <person name="Yang X."/>
            <person name="Liu H."/>
            <person name="Ma Z."/>
            <person name="Zou Y."/>
            <person name="Zou M."/>
            <person name="Mao Y."/>
            <person name="Li X."/>
            <person name="Wang H."/>
            <person name="Chen T."/>
            <person name="Wang W."/>
            <person name="Yang R."/>
        </authorList>
    </citation>
    <scope>NUCLEOTIDE SEQUENCE [LARGE SCALE GENOMIC DNA]</scope>
    <source>
        <strain evidence="11">TTIB1903HZAU</strain>
        <tissue evidence="11">Muscle</tissue>
    </source>
</reference>
<keyword evidence="4" id="KW-0862">Zinc</keyword>
<dbReference type="InterPro" id="IPR027370">
    <property type="entry name" value="Znf-RING_euk"/>
</dbReference>
<dbReference type="InterPro" id="IPR017907">
    <property type="entry name" value="Znf_RING_CS"/>
</dbReference>
<evidence type="ECO:0000256" key="1">
    <source>
        <dbReference type="ARBA" id="ARBA00022588"/>
    </source>
</evidence>
<evidence type="ECO:0000256" key="6">
    <source>
        <dbReference type="PROSITE-ProRule" id="PRU00024"/>
    </source>
</evidence>
<evidence type="ECO:0000256" key="2">
    <source>
        <dbReference type="ARBA" id="ARBA00022723"/>
    </source>
</evidence>
<dbReference type="Gene3D" id="3.30.160.60">
    <property type="entry name" value="Classic Zinc Finger"/>
    <property type="match status" value="1"/>
</dbReference>
<dbReference type="SMART" id="SM00336">
    <property type="entry name" value="BBOX"/>
    <property type="match status" value="2"/>
</dbReference>
<comment type="caution">
    <text evidence="11">The sequence shown here is derived from an EMBL/GenBank/DDBJ whole genome shotgun (WGS) entry which is preliminary data.</text>
</comment>
<dbReference type="SUPFAM" id="SSF57845">
    <property type="entry name" value="B-box zinc-binding domain"/>
    <property type="match status" value="1"/>
</dbReference>
<dbReference type="PROSITE" id="PS00518">
    <property type="entry name" value="ZF_RING_1"/>
    <property type="match status" value="1"/>
</dbReference>
<dbReference type="SUPFAM" id="SSF49899">
    <property type="entry name" value="Concanavalin A-like lectins/glucanases"/>
    <property type="match status" value="1"/>
</dbReference>
<dbReference type="GO" id="GO:0005737">
    <property type="term" value="C:cytoplasm"/>
    <property type="evidence" value="ECO:0007669"/>
    <property type="project" value="UniProtKB-ARBA"/>
</dbReference>
<feature type="coiled-coil region" evidence="7">
    <location>
        <begin position="240"/>
        <end position="286"/>
    </location>
</feature>
<keyword evidence="12" id="KW-1185">Reference proteome</keyword>
<proteinExistence type="predicted"/>
<dbReference type="Gene3D" id="3.30.40.10">
    <property type="entry name" value="Zinc/RING finger domain, C3HC4 (zinc finger)"/>
    <property type="match status" value="1"/>
</dbReference>
<dbReference type="PANTHER" id="PTHR25465:SF32">
    <property type="entry name" value="BLOODTHIRSTY-RELATED GENE FAMILY, MEMBER 16 ISOFORM X1-RELATED"/>
    <property type="match status" value="1"/>
</dbReference>
<evidence type="ECO:0000259" key="9">
    <source>
        <dbReference type="PROSITE" id="PS50119"/>
    </source>
</evidence>
<dbReference type="InterPro" id="IPR003879">
    <property type="entry name" value="Butyrophylin_SPRY"/>
</dbReference>
<dbReference type="CDD" id="cd13733">
    <property type="entry name" value="SPRY_PRY_C-I_1"/>
    <property type="match status" value="1"/>
</dbReference>
<evidence type="ECO:0000259" key="8">
    <source>
        <dbReference type="PROSITE" id="PS50089"/>
    </source>
</evidence>
<evidence type="ECO:0000256" key="4">
    <source>
        <dbReference type="ARBA" id="ARBA00022833"/>
    </source>
</evidence>
<feature type="domain" description="B box-type" evidence="9">
    <location>
        <begin position="139"/>
        <end position="179"/>
    </location>
</feature>
<evidence type="ECO:0000256" key="3">
    <source>
        <dbReference type="ARBA" id="ARBA00022771"/>
    </source>
</evidence>
<keyword evidence="1" id="KW-0399">Innate immunity</keyword>
<dbReference type="Pfam" id="PF00622">
    <property type="entry name" value="SPRY"/>
    <property type="match status" value="1"/>
</dbReference>
<dbReference type="InterPro" id="IPR058030">
    <property type="entry name" value="TRIM8/14/16/25/29/45/65_CC"/>
</dbReference>
<dbReference type="SMART" id="SM00449">
    <property type="entry name" value="SPRY"/>
    <property type="match status" value="1"/>
</dbReference>
<gene>
    <name evidence="11" type="ORF">E1301_Tti018100</name>
</gene>
<dbReference type="InterPro" id="IPR003877">
    <property type="entry name" value="SPRY_dom"/>
</dbReference>
<feature type="coiled-coil region" evidence="7">
    <location>
        <begin position="316"/>
        <end position="347"/>
    </location>
</feature>
<dbReference type="InterPro" id="IPR000315">
    <property type="entry name" value="Znf_B-box"/>
</dbReference>
<sequence length="532" mass="61448">MMSTSSDPMTERLLCSICLEVFSDPVSTPCGHNFCKICLNTHWNNSQDYRCPNCNETFKQRPDLKINTTLRDVVDEHKKKSPEEQPEAEVVCDICTEGKLKAVKSCLVCQISYCETHLESHLRVSGLQKHKLIDPVKNLQDYICQKHDRPLGLFCRDDQTCVCVICSVKEHKNHNTVPLEEEIQEKKIQLSKTQTDVEQMIQDRIKKIQDIKQSAELRRINTEKDKAASVVVFSDLMRSIERCQSELLEIMEEKQKAAEKHDEDVIKDLEQEITELKKRNIELEQISLTEDHLQLIQIESSMFSPLNTKNWSEISMSSYNVSLEKVRRSLTQLQENLQEKLSEAVLKWMQQYAVDVTLDPDTAHPKLILSDDDKQVRNEEIYHKLPDNLKRFDRCVIVLAKEGFSSGRFYYEVQVKGKTEWDLGVIRESVDRKGQITLTPVNGFWTVILRNENEYKACSDPSVSLSLSVKPQKVGVFVDYEEGLVSFYDVENRSHIYSFTDQSFTEKLYPYFSPESNNEGKSSDPLIISPVN</sequence>
<dbReference type="PROSITE" id="PS50119">
    <property type="entry name" value="ZF_BBOX"/>
    <property type="match status" value="1"/>
</dbReference>